<dbReference type="CDD" id="cd17535">
    <property type="entry name" value="REC_NarL-like"/>
    <property type="match status" value="1"/>
</dbReference>
<dbReference type="InterPro" id="IPR001789">
    <property type="entry name" value="Sig_transdc_resp-reg_receiver"/>
</dbReference>
<accession>A0ABT9IEC5</accession>
<dbReference type="InterPro" id="IPR058245">
    <property type="entry name" value="NreC/VraR/RcsB-like_REC"/>
</dbReference>
<sequence>MIRLLIADDHTGVRLALVDLFGSTTDIAVVAACSDGDEVLPAARSTRPHVALLDHVMPRMTGLEAAAQLRDECPDVKVVLLTGTVVSSVMAEAKALGAAGFLAKGEDSDALTDHIRTVADGGSAWPEAAACGGARS</sequence>
<protein>
    <submittedName>
        <fullName evidence="3">Response regulator transcription factor</fullName>
    </submittedName>
</protein>
<dbReference type="Proteomes" id="UP001233673">
    <property type="component" value="Unassembled WGS sequence"/>
</dbReference>
<dbReference type="PANTHER" id="PTHR45566">
    <property type="entry name" value="HTH-TYPE TRANSCRIPTIONAL REGULATOR YHJB-RELATED"/>
    <property type="match status" value="1"/>
</dbReference>
<dbReference type="PANTHER" id="PTHR45566:SF2">
    <property type="entry name" value="NARL SUBFAMILY"/>
    <property type="match status" value="1"/>
</dbReference>
<dbReference type="Gene3D" id="3.40.50.2300">
    <property type="match status" value="1"/>
</dbReference>
<dbReference type="SUPFAM" id="SSF52172">
    <property type="entry name" value="CheY-like"/>
    <property type="match status" value="1"/>
</dbReference>
<dbReference type="InterPro" id="IPR011006">
    <property type="entry name" value="CheY-like_superfamily"/>
</dbReference>
<evidence type="ECO:0000313" key="4">
    <source>
        <dbReference type="Proteomes" id="UP001233673"/>
    </source>
</evidence>
<proteinExistence type="predicted"/>
<feature type="modified residue" description="4-aspartylphosphate" evidence="1">
    <location>
        <position position="54"/>
    </location>
</feature>
<keyword evidence="1" id="KW-0597">Phosphoprotein</keyword>
<gene>
    <name evidence="3" type="ORF">QOZ88_14960</name>
</gene>
<dbReference type="Pfam" id="PF00072">
    <property type="entry name" value="Response_reg"/>
    <property type="match status" value="1"/>
</dbReference>
<dbReference type="InterPro" id="IPR051015">
    <property type="entry name" value="EvgA-like"/>
</dbReference>
<comment type="caution">
    <text evidence="3">The sequence shown here is derived from an EMBL/GenBank/DDBJ whole genome shotgun (WGS) entry which is preliminary data.</text>
</comment>
<reference evidence="4" key="1">
    <citation type="submission" date="2023-05" db="EMBL/GenBank/DDBJ databases">
        <title>Draft genome of Pseudofrankia sp. BMG5.37.</title>
        <authorList>
            <person name="Gtari M."/>
            <person name="Ghodhbane F."/>
            <person name="Sbissi I."/>
        </authorList>
    </citation>
    <scope>NUCLEOTIDE SEQUENCE [LARGE SCALE GENOMIC DNA]</scope>
    <source>
        <strain evidence="4">BMG 814</strain>
    </source>
</reference>
<evidence type="ECO:0000259" key="2">
    <source>
        <dbReference type="PROSITE" id="PS50110"/>
    </source>
</evidence>
<organism evidence="3 4">
    <name type="scientific">Blastococcus carthaginiensis</name>
    <dbReference type="NCBI Taxonomy" id="3050034"/>
    <lineage>
        <taxon>Bacteria</taxon>
        <taxon>Bacillati</taxon>
        <taxon>Actinomycetota</taxon>
        <taxon>Actinomycetes</taxon>
        <taxon>Geodermatophilales</taxon>
        <taxon>Geodermatophilaceae</taxon>
        <taxon>Blastococcus</taxon>
    </lineage>
</organism>
<keyword evidence="4" id="KW-1185">Reference proteome</keyword>
<dbReference type="PROSITE" id="PS50110">
    <property type="entry name" value="RESPONSE_REGULATORY"/>
    <property type="match status" value="1"/>
</dbReference>
<feature type="domain" description="Response regulatory" evidence="2">
    <location>
        <begin position="3"/>
        <end position="119"/>
    </location>
</feature>
<evidence type="ECO:0000313" key="3">
    <source>
        <dbReference type="EMBL" id="MDP5183936.1"/>
    </source>
</evidence>
<dbReference type="EMBL" id="JASNFN010000018">
    <property type="protein sequence ID" value="MDP5183936.1"/>
    <property type="molecule type" value="Genomic_DNA"/>
</dbReference>
<name>A0ABT9IEC5_9ACTN</name>
<dbReference type="SMART" id="SM00448">
    <property type="entry name" value="REC"/>
    <property type="match status" value="1"/>
</dbReference>
<dbReference type="RefSeq" id="WP_306000541.1">
    <property type="nucleotide sequence ID" value="NZ_JASNFN010000018.1"/>
</dbReference>
<evidence type="ECO:0000256" key="1">
    <source>
        <dbReference type="PROSITE-ProRule" id="PRU00169"/>
    </source>
</evidence>